<name>A0A2T7NFF8_POMCA</name>
<dbReference type="STRING" id="400727.A0A2T7NFF8"/>
<evidence type="ECO:0000313" key="2">
    <source>
        <dbReference type="EMBL" id="PVD19904.1"/>
    </source>
</evidence>
<dbReference type="EMBL" id="PZQS01000013">
    <property type="protein sequence ID" value="PVD19904.1"/>
    <property type="molecule type" value="Genomic_DNA"/>
</dbReference>
<evidence type="ECO:0000256" key="1">
    <source>
        <dbReference type="SAM" id="MobiDB-lite"/>
    </source>
</evidence>
<reference evidence="2 3" key="1">
    <citation type="submission" date="2018-04" db="EMBL/GenBank/DDBJ databases">
        <title>The genome of golden apple snail Pomacea canaliculata provides insight into stress tolerance and invasive adaptation.</title>
        <authorList>
            <person name="Liu C."/>
            <person name="Liu B."/>
            <person name="Ren Y."/>
            <person name="Zhang Y."/>
            <person name="Wang H."/>
            <person name="Li S."/>
            <person name="Jiang F."/>
            <person name="Yin L."/>
            <person name="Zhang G."/>
            <person name="Qian W."/>
            <person name="Fan W."/>
        </authorList>
    </citation>
    <scope>NUCLEOTIDE SEQUENCE [LARGE SCALE GENOMIC DNA]</scope>
    <source>
        <strain evidence="2">SZHN2017</strain>
        <tissue evidence="2">Muscle</tissue>
    </source>
</reference>
<feature type="region of interest" description="Disordered" evidence="1">
    <location>
        <begin position="36"/>
        <end position="86"/>
    </location>
</feature>
<feature type="compositionally biased region" description="Basic and acidic residues" evidence="1">
    <location>
        <begin position="66"/>
        <end position="83"/>
    </location>
</feature>
<keyword evidence="3" id="KW-1185">Reference proteome</keyword>
<comment type="caution">
    <text evidence="2">The sequence shown here is derived from an EMBL/GenBank/DDBJ whole genome shotgun (WGS) entry which is preliminary data.</text>
</comment>
<dbReference type="Proteomes" id="UP000245119">
    <property type="component" value="Linkage Group LG13"/>
</dbReference>
<dbReference type="AlphaFoldDB" id="A0A2T7NFF8"/>
<gene>
    <name evidence="2" type="ORF">C0Q70_20398</name>
</gene>
<proteinExistence type="predicted"/>
<accession>A0A2T7NFF8</accession>
<protein>
    <submittedName>
        <fullName evidence="2">Uncharacterized protein</fullName>
    </submittedName>
</protein>
<feature type="region of interest" description="Disordered" evidence="1">
    <location>
        <begin position="1"/>
        <end position="23"/>
    </location>
</feature>
<evidence type="ECO:0000313" key="3">
    <source>
        <dbReference type="Proteomes" id="UP000245119"/>
    </source>
</evidence>
<organism evidence="2 3">
    <name type="scientific">Pomacea canaliculata</name>
    <name type="common">Golden apple snail</name>
    <dbReference type="NCBI Taxonomy" id="400727"/>
    <lineage>
        <taxon>Eukaryota</taxon>
        <taxon>Metazoa</taxon>
        <taxon>Spiralia</taxon>
        <taxon>Lophotrochozoa</taxon>
        <taxon>Mollusca</taxon>
        <taxon>Gastropoda</taxon>
        <taxon>Caenogastropoda</taxon>
        <taxon>Architaenioglossa</taxon>
        <taxon>Ampullarioidea</taxon>
        <taxon>Ampullariidae</taxon>
        <taxon>Pomacea</taxon>
    </lineage>
</organism>
<sequence>MAKALHTASTENELPRPGLGDSSKLRVLLNTAQSELEVRSAEGSTSAAGKGYEIEGHPMGTVSEGSRPDERHRRDSTVSAEREGEGDEVWSEVRKCRYIRGYDPPEMRMPKDIIGFVFAENQALVGEEDPETTAATK</sequence>